<dbReference type="Gene3D" id="2.60.120.650">
    <property type="entry name" value="Cupin"/>
    <property type="match status" value="1"/>
</dbReference>
<keyword evidence="3" id="KW-1185">Reference proteome</keyword>
<dbReference type="Pfam" id="PF08007">
    <property type="entry name" value="JmjC_2"/>
    <property type="match status" value="1"/>
</dbReference>
<dbReference type="InterPro" id="IPR003347">
    <property type="entry name" value="JmjC_dom"/>
</dbReference>
<reference evidence="2" key="1">
    <citation type="submission" date="2023-10" db="EMBL/GenBank/DDBJ databases">
        <authorList>
            <person name="Chen Y."/>
            <person name="Shah S."/>
            <person name="Dougan E. K."/>
            <person name="Thang M."/>
            <person name="Chan C."/>
        </authorList>
    </citation>
    <scope>NUCLEOTIDE SEQUENCE [LARGE SCALE GENOMIC DNA]</scope>
</reference>
<organism evidence="2 3">
    <name type="scientific">Prorocentrum cordatum</name>
    <dbReference type="NCBI Taxonomy" id="2364126"/>
    <lineage>
        <taxon>Eukaryota</taxon>
        <taxon>Sar</taxon>
        <taxon>Alveolata</taxon>
        <taxon>Dinophyceae</taxon>
        <taxon>Prorocentrales</taxon>
        <taxon>Prorocentraceae</taxon>
        <taxon>Prorocentrum</taxon>
    </lineage>
</organism>
<proteinExistence type="predicted"/>
<accession>A0ABN9PWV7</accession>
<name>A0ABN9PWV7_9DINO</name>
<evidence type="ECO:0000259" key="1">
    <source>
        <dbReference type="Pfam" id="PF08007"/>
    </source>
</evidence>
<evidence type="ECO:0000313" key="3">
    <source>
        <dbReference type="Proteomes" id="UP001189429"/>
    </source>
</evidence>
<protein>
    <recommendedName>
        <fullName evidence="1">JmjC domain-containing protein</fullName>
    </recommendedName>
</protein>
<evidence type="ECO:0000313" key="2">
    <source>
        <dbReference type="EMBL" id="CAK0797769.1"/>
    </source>
</evidence>
<dbReference type="SUPFAM" id="SSF51197">
    <property type="entry name" value="Clavaminate synthase-like"/>
    <property type="match status" value="1"/>
</dbReference>
<comment type="caution">
    <text evidence="2">The sequence shown here is derived from an EMBL/GenBank/DDBJ whole genome shotgun (WGS) entry which is preliminary data.</text>
</comment>
<dbReference type="Proteomes" id="UP001189429">
    <property type="component" value="Unassembled WGS sequence"/>
</dbReference>
<sequence>MDSHCESTLTLQLDGTKRWRLSWPPNVPDGSFARDGTYGDGRPYSIKGGWKPGFSFNLSKGEVLLIPPAFVHESLNVEPEGCSPSLTFQFADPPASSMFRRLWPRMRRTGDFNECWDRVAAFATLAPDGRAKSQLKALGLLPPGQLLDRSPDEILDDAVKAVSKSWANVLRAHDRSGDGRLTDEADNLGGGLGFHDDNIDGEITQEEFARGLADWLNVEIATLREKTSKPKQLQKLEL</sequence>
<dbReference type="EMBL" id="CAUYUJ010001814">
    <property type="protein sequence ID" value="CAK0797769.1"/>
    <property type="molecule type" value="Genomic_DNA"/>
</dbReference>
<feature type="domain" description="JmjC" evidence="1">
    <location>
        <begin position="9"/>
        <end position="88"/>
    </location>
</feature>
<gene>
    <name evidence="2" type="ORF">PCOR1329_LOCUS6759</name>
</gene>